<dbReference type="EMBL" id="ACSJ01000019">
    <property type="protein sequence ID" value="EES90262.1"/>
    <property type="molecule type" value="Genomic_DNA"/>
</dbReference>
<organism evidence="2 3">
    <name type="scientific">Clostridium botulinum D str. 1873</name>
    <dbReference type="NCBI Taxonomy" id="592027"/>
    <lineage>
        <taxon>Bacteria</taxon>
        <taxon>Bacillati</taxon>
        <taxon>Bacillota</taxon>
        <taxon>Clostridia</taxon>
        <taxon>Eubacteriales</taxon>
        <taxon>Clostridiaceae</taxon>
        <taxon>Clostridium</taxon>
    </lineage>
</organism>
<accession>A0A9P2LKB4</accession>
<evidence type="ECO:0000256" key="1">
    <source>
        <dbReference type="ARBA" id="ARBA00023118"/>
    </source>
</evidence>
<sequence>MRGFKFNVSGKTAFFKKPDINQYINFSYSHIHKPCILGLLGAIIGLDKDSYYNTLKHLKISIVPNKPYFNKSIQVYNNTTKFANKSLNNPTTLNVREQWLENVSWDIYIIAEDKDVIYDKIYEYIRGFKSVYNIYFGRKEHITSIMFIEDFDIQDVPEDVFQINGLFPYNIINEIGTNKSDESKDKVSYFLKETMPIRYNNKGLYDYSILVHTNHEIYKLNNTNNLYKINDNVLYFL</sequence>
<reference evidence="2 3" key="1">
    <citation type="submission" date="2009-10" db="EMBL/GenBank/DDBJ databases">
        <authorList>
            <person name="Shrivastava S."/>
            <person name="Brinkac L.B."/>
            <person name="Brown J.L."/>
            <person name="Bruce D.B."/>
            <person name="Detter C."/>
            <person name="Green L.D."/>
            <person name="Munk C.A."/>
            <person name="Rogers Y.C."/>
            <person name="Tapia R."/>
            <person name="Saunders E.S."/>
            <person name="Sims D.R."/>
            <person name="Smith L.A."/>
            <person name="Smith T.J."/>
            <person name="Sutton G."/>
            <person name="Brettin T."/>
        </authorList>
    </citation>
    <scope>NUCLEOTIDE SEQUENCE [LARGE SCALE GENOMIC DNA]</scope>
    <source>
        <strain evidence="3">D str. 1873</strain>
    </source>
</reference>
<evidence type="ECO:0000313" key="3">
    <source>
        <dbReference type="Proteomes" id="UP000006160"/>
    </source>
</evidence>
<keyword evidence="1" id="KW-0051">Antiviral defense</keyword>
<dbReference type="NCBIfam" id="TIGR02592">
    <property type="entry name" value="cas_Cas5h"/>
    <property type="match status" value="1"/>
</dbReference>
<dbReference type="InterPro" id="IPR013422">
    <property type="entry name" value="CRISPR-assoc_prot_Cas5_N"/>
</dbReference>
<protein>
    <submittedName>
        <fullName evidence="2">Crispr-associated protein Cas5, hmari subtype</fullName>
    </submittedName>
</protein>
<dbReference type="Proteomes" id="UP000006160">
    <property type="component" value="Unassembled WGS sequence"/>
</dbReference>
<comment type="caution">
    <text evidence="2">The sequence shown here is derived from an EMBL/GenBank/DDBJ whole genome shotgun (WGS) entry which is preliminary data.</text>
</comment>
<name>A0A9P2LKB4_CLOBO</name>
<gene>
    <name evidence="2" type="ORF">CLG_B2197</name>
</gene>
<dbReference type="NCBIfam" id="TIGR02593">
    <property type="entry name" value="CRISPR_cas5"/>
    <property type="match status" value="1"/>
</dbReference>
<dbReference type="AlphaFoldDB" id="A0A9P2LKB4"/>
<dbReference type="InterPro" id="IPR013421">
    <property type="entry name" value="CRISPR-assoc_prot_Cas5_HALMA"/>
</dbReference>
<evidence type="ECO:0000313" key="2">
    <source>
        <dbReference type="EMBL" id="EES90262.1"/>
    </source>
</evidence>
<proteinExistence type="predicted"/>
<dbReference type="GO" id="GO:0051607">
    <property type="term" value="P:defense response to virus"/>
    <property type="evidence" value="ECO:0007669"/>
    <property type="project" value="UniProtKB-KW"/>
</dbReference>